<dbReference type="GO" id="GO:0006189">
    <property type="term" value="P:'de novo' IMP biosynthetic process"/>
    <property type="evidence" value="ECO:0007669"/>
    <property type="project" value="InterPro"/>
</dbReference>
<dbReference type="Proteomes" id="UP000681720">
    <property type="component" value="Unassembled WGS sequence"/>
</dbReference>
<feature type="non-terminal residue" evidence="1">
    <location>
        <position position="1"/>
    </location>
</feature>
<dbReference type="InterPro" id="IPR036676">
    <property type="entry name" value="PurM-like_C_sf"/>
</dbReference>
<dbReference type="GO" id="GO:0004641">
    <property type="term" value="F:phosphoribosylformylglycinamidine cyclo-ligase activity"/>
    <property type="evidence" value="ECO:0007669"/>
    <property type="project" value="InterPro"/>
</dbReference>
<dbReference type="PANTHER" id="PTHR10520:SF12">
    <property type="entry name" value="TRIFUNCTIONAL PURINE BIOSYNTHETIC PROTEIN ADENOSINE-3"/>
    <property type="match status" value="1"/>
</dbReference>
<proteinExistence type="predicted"/>
<organism evidence="1 2">
    <name type="scientific">Rotaria magnacalcarata</name>
    <dbReference type="NCBI Taxonomy" id="392030"/>
    <lineage>
        <taxon>Eukaryota</taxon>
        <taxon>Metazoa</taxon>
        <taxon>Spiralia</taxon>
        <taxon>Gnathifera</taxon>
        <taxon>Rotifera</taxon>
        <taxon>Eurotatoria</taxon>
        <taxon>Bdelloidea</taxon>
        <taxon>Philodinida</taxon>
        <taxon>Philodinidae</taxon>
        <taxon>Rotaria</taxon>
    </lineage>
</organism>
<dbReference type="InterPro" id="IPR004733">
    <property type="entry name" value="PurM_cligase"/>
</dbReference>
<gene>
    <name evidence="1" type="ORF">GIL414_LOCUS82093</name>
</gene>
<dbReference type="PANTHER" id="PTHR10520">
    <property type="entry name" value="TRIFUNCTIONAL PURINE BIOSYNTHETIC PROTEIN ADENOSINE-3-RELATED"/>
    <property type="match status" value="1"/>
</dbReference>
<dbReference type="GO" id="GO:0005829">
    <property type="term" value="C:cytosol"/>
    <property type="evidence" value="ECO:0007669"/>
    <property type="project" value="TreeGrafter"/>
</dbReference>
<accession>A0A8S3JDB4</accession>
<evidence type="ECO:0000313" key="2">
    <source>
        <dbReference type="Proteomes" id="UP000681720"/>
    </source>
</evidence>
<reference evidence="1" key="1">
    <citation type="submission" date="2021-02" db="EMBL/GenBank/DDBJ databases">
        <authorList>
            <person name="Nowell W R."/>
        </authorList>
    </citation>
    <scope>NUCLEOTIDE SEQUENCE</scope>
</reference>
<protein>
    <submittedName>
        <fullName evidence="1">Uncharacterized protein</fullName>
    </submittedName>
</protein>
<dbReference type="SUPFAM" id="SSF56042">
    <property type="entry name" value="PurM C-terminal domain-like"/>
    <property type="match status" value="1"/>
</dbReference>
<dbReference type="GO" id="GO:0046084">
    <property type="term" value="P:adenine biosynthetic process"/>
    <property type="evidence" value="ECO:0007669"/>
    <property type="project" value="TreeGrafter"/>
</dbReference>
<name>A0A8S3JDB4_9BILA</name>
<feature type="non-terminal residue" evidence="1">
    <location>
        <position position="174"/>
    </location>
</feature>
<evidence type="ECO:0000313" key="1">
    <source>
        <dbReference type="EMBL" id="CAF5216826.1"/>
    </source>
</evidence>
<dbReference type="Gene3D" id="3.90.650.10">
    <property type="entry name" value="PurM-like C-terminal domain"/>
    <property type="match status" value="1"/>
</dbReference>
<dbReference type="GO" id="GO:0004637">
    <property type="term" value="F:phosphoribosylamine-glycine ligase activity"/>
    <property type="evidence" value="ECO:0007669"/>
    <property type="project" value="TreeGrafter"/>
</dbReference>
<dbReference type="EMBL" id="CAJOBJ010359168">
    <property type="protein sequence ID" value="CAF5216826.1"/>
    <property type="molecule type" value="Genomic_DNA"/>
</dbReference>
<comment type="caution">
    <text evidence="1">The sequence shown here is derived from an EMBL/GenBank/DDBJ whole genome shotgun (WGS) entry which is preliminary data.</text>
</comment>
<dbReference type="AlphaFoldDB" id="A0A8S3JDB4"/>
<sequence length="174" mass="19671">QGYIQLKELFQKKNIHLNDTLPFRNTDGEEESFFSLLLQKSSILTSALTDVINELILSRTIKVIRYIKDNGLARIIQSSLDSSAGTLTAELNGQQWPVMPPIFTWIYQNSGFSQDEMFENFNCGIDYLIIVDHTKSTVENILQQLTQTYTTCFLLGTLTSLNSSPARSKTVNIP</sequence>